<comment type="caution">
    <text evidence="3">The sequence shown here is derived from an EMBL/GenBank/DDBJ whole genome shotgun (WGS) entry which is preliminary data.</text>
</comment>
<reference evidence="3" key="1">
    <citation type="journal article" date="2020" name="New Phytol.">
        <title>Comparative genomics reveals dynamic genome evolution in host specialist ectomycorrhizal fungi.</title>
        <authorList>
            <person name="Lofgren L.A."/>
            <person name="Nguyen N.H."/>
            <person name="Vilgalys R."/>
            <person name="Ruytinx J."/>
            <person name="Liao H.L."/>
            <person name="Branco S."/>
            <person name="Kuo A."/>
            <person name="LaButti K."/>
            <person name="Lipzen A."/>
            <person name="Andreopoulos W."/>
            <person name="Pangilinan J."/>
            <person name="Riley R."/>
            <person name="Hundley H."/>
            <person name="Na H."/>
            <person name="Barry K."/>
            <person name="Grigoriev I.V."/>
            <person name="Stajich J.E."/>
            <person name="Kennedy P.G."/>
        </authorList>
    </citation>
    <scope>NUCLEOTIDE SEQUENCE</scope>
    <source>
        <strain evidence="3">MN1</strain>
    </source>
</reference>
<keyword evidence="2" id="KW-0732">Signal</keyword>
<evidence type="ECO:0000256" key="2">
    <source>
        <dbReference type="SAM" id="SignalP"/>
    </source>
</evidence>
<proteinExistence type="predicted"/>
<protein>
    <submittedName>
        <fullName evidence="3">Uncharacterized protein</fullName>
    </submittedName>
</protein>
<feature type="signal peptide" evidence="2">
    <location>
        <begin position="1"/>
        <end position="26"/>
    </location>
</feature>
<accession>A0A9P7ARC9</accession>
<dbReference type="RefSeq" id="XP_041185057.1">
    <property type="nucleotide sequence ID" value="XM_041337532.1"/>
</dbReference>
<dbReference type="AlphaFoldDB" id="A0A9P7ARC9"/>
<evidence type="ECO:0000256" key="1">
    <source>
        <dbReference type="SAM" id="MobiDB-lite"/>
    </source>
</evidence>
<evidence type="ECO:0000313" key="4">
    <source>
        <dbReference type="Proteomes" id="UP000807769"/>
    </source>
</evidence>
<feature type="region of interest" description="Disordered" evidence="1">
    <location>
        <begin position="33"/>
        <end position="52"/>
    </location>
</feature>
<name>A0A9P7ARC9_9AGAM</name>
<keyword evidence="4" id="KW-1185">Reference proteome</keyword>
<organism evidence="3 4">
    <name type="scientific">Suillus subaureus</name>
    <dbReference type="NCBI Taxonomy" id="48587"/>
    <lineage>
        <taxon>Eukaryota</taxon>
        <taxon>Fungi</taxon>
        <taxon>Dikarya</taxon>
        <taxon>Basidiomycota</taxon>
        <taxon>Agaricomycotina</taxon>
        <taxon>Agaricomycetes</taxon>
        <taxon>Agaricomycetidae</taxon>
        <taxon>Boletales</taxon>
        <taxon>Suillineae</taxon>
        <taxon>Suillaceae</taxon>
        <taxon>Suillus</taxon>
    </lineage>
</organism>
<dbReference type="GeneID" id="64631548"/>
<dbReference type="EMBL" id="JABBWG010000411">
    <property type="protein sequence ID" value="KAG1793817.1"/>
    <property type="molecule type" value="Genomic_DNA"/>
</dbReference>
<dbReference type="Proteomes" id="UP000807769">
    <property type="component" value="Unassembled WGS sequence"/>
</dbReference>
<evidence type="ECO:0000313" key="3">
    <source>
        <dbReference type="EMBL" id="KAG1793817.1"/>
    </source>
</evidence>
<sequence>MLWIEGWGRGWCWWSLEFWASPALYSLTHEHAEPRGPNEVPGNIEFSTTQGS</sequence>
<feature type="chain" id="PRO_5040353970" evidence="2">
    <location>
        <begin position="27"/>
        <end position="52"/>
    </location>
</feature>
<gene>
    <name evidence="3" type="ORF">BJ212DRAFT_1414272</name>
</gene>